<dbReference type="Pfam" id="PF00842">
    <property type="entry name" value="Ala_racemase_C"/>
    <property type="match status" value="1"/>
</dbReference>
<keyword evidence="3 4" id="KW-0413">Isomerase</keyword>
<dbReference type="SUPFAM" id="SSF51419">
    <property type="entry name" value="PLP-binding barrel"/>
    <property type="match status" value="1"/>
</dbReference>
<comment type="pathway">
    <text evidence="4">Amino-acid biosynthesis; D-alanine biosynthesis; D-alanine from L-alanine: step 1/1.</text>
</comment>
<evidence type="ECO:0000313" key="6">
    <source>
        <dbReference type="EMBL" id="MDT8900022.1"/>
    </source>
</evidence>
<keyword evidence="2 4" id="KW-0663">Pyridoxal phosphate</keyword>
<evidence type="ECO:0000259" key="5">
    <source>
        <dbReference type="SMART" id="SM01005"/>
    </source>
</evidence>
<comment type="catalytic activity">
    <reaction evidence="4">
        <text>L-alanine = D-alanine</text>
        <dbReference type="Rhea" id="RHEA:20249"/>
        <dbReference type="ChEBI" id="CHEBI:57416"/>
        <dbReference type="ChEBI" id="CHEBI:57972"/>
        <dbReference type="EC" id="5.1.1.1"/>
    </reaction>
</comment>
<proteinExistence type="inferred from homology"/>
<dbReference type="NCBIfam" id="TIGR00492">
    <property type="entry name" value="alr"/>
    <property type="match status" value="1"/>
</dbReference>
<evidence type="ECO:0000256" key="4">
    <source>
        <dbReference type="HAMAP-Rule" id="MF_01201"/>
    </source>
</evidence>
<name>A0ABU3NT84_9FIRM</name>
<dbReference type="PRINTS" id="PR00992">
    <property type="entry name" value="ALARACEMASE"/>
</dbReference>
<feature type="binding site" evidence="4">
    <location>
        <position position="133"/>
    </location>
    <ligand>
        <name>substrate</name>
    </ligand>
</feature>
<dbReference type="InterPro" id="IPR020622">
    <property type="entry name" value="Ala_racemase_pyridoxalP-BS"/>
</dbReference>
<gene>
    <name evidence="6" type="primary">alr</name>
    <name evidence="6" type="ORF">Q4T40_02075</name>
</gene>
<feature type="binding site" evidence="4">
    <location>
        <position position="309"/>
    </location>
    <ligand>
        <name>substrate</name>
    </ligand>
</feature>
<feature type="active site" description="Proton acceptor; specific for L-alanine" evidence="4">
    <location>
        <position position="261"/>
    </location>
</feature>
<dbReference type="InterPro" id="IPR001608">
    <property type="entry name" value="Ala_racemase_N"/>
</dbReference>
<dbReference type="Pfam" id="PF01168">
    <property type="entry name" value="Ala_racemase_N"/>
    <property type="match status" value="1"/>
</dbReference>
<organism evidence="6 7">
    <name type="scientific">Anaeroselena agilis</name>
    <dbReference type="NCBI Taxonomy" id="3063788"/>
    <lineage>
        <taxon>Bacteria</taxon>
        <taxon>Bacillati</taxon>
        <taxon>Bacillota</taxon>
        <taxon>Negativicutes</taxon>
        <taxon>Acetonemataceae</taxon>
        <taxon>Anaeroselena</taxon>
    </lineage>
</organism>
<dbReference type="Gene3D" id="3.20.20.10">
    <property type="entry name" value="Alanine racemase"/>
    <property type="match status" value="1"/>
</dbReference>
<accession>A0ABU3NT84</accession>
<dbReference type="Gene3D" id="2.40.37.10">
    <property type="entry name" value="Lyase, Ornithine Decarboxylase, Chain A, domain 1"/>
    <property type="match status" value="1"/>
</dbReference>
<dbReference type="HAMAP" id="MF_01201">
    <property type="entry name" value="Ala_racemase"/>
    <property type="match status" value="1"/>
</dbReference>
<sequence>MRPTYAEIDLAAIRHNVRQIREAVGPAVKLIAVVKANAYGHGAVKVSRATLEAGADCLAVALAEEGAELRGAGLAVPIFILGLTLPEQAKLVVDYHLIATVATMDSIKALSHAARDAGRRCRVVLKTDTGMGRIGVAPVQVEEFRQYIQASPGVELVGVFTHLASADATDKSYAEKQLAAFRSAVDRLTARNSLTYVAAANSAATVDLPKGHFNTVRPGIIIYGLPPSHEMHKTLDLRPAMQLKTRIAYIKEVSAGTPVSYGCTYTTDRPTFLATLPLGYADGYSRHLSNKAAVLIGEKRRPVVGRVCMDQVVVDLGADGDAAVGDEAVLFGRQGKEEITLTELADLAGTINYELACAVSARVPRVYINE</sequence>
<evidence type="ECO:0000256" key="2">
    <source>
        <dbReference type="ARBA" id="ARBA00022898"/>
    </source>
</evidence>
<dbReference type="PANTHER" id="PTHR30511">
    <property type="entry name" value="ALANINE RACEMASE"/>
    <property type="match status" value="1"/>
</dbReference>
<dbReference type="PROSITE" id="PS00395">
    <property type="entry name" value="ALANINE_RACEMASE"/>
    <property type="match status" value="1"/>
</dbReference>
<feature type="active site" description="Proton acceptor; specific for D-alanine" evidence="4">
    <location>
        <position position="35"/>
    </location>
</feature>
<evidence type="ECO:0000256" key="3">
    <source>
        <dbReference type="ARBA" id="ARBA00023235"/>
    </source>
</evidence>
<dbReference type="Proteomes" id="UP001254848">
    <property type="component" value="Unassembled WGS sequence"/>
</dbReference>
<dbReference type="InterPro" id="IPR009006">
    <property type="entry name" value="Ala_racemase/Decarboxylase_C"/>
</dbReference>
<dbReference type="PANTHER" id="PTHR30511:SF0">
    <property type="entry name" value="ALANINE RACEMASE, CATABOLIC-RELATED"/>
    <property type="match status" value="1"/>
</dbReference>
<dbReference type="InterPro" id="IPR000821">
    <property type="entry name" value="Ala_racemase"/>
</dbReference>
<dbReference type="CDD" id="cd00430">
    <property type="entry name" value="PLPDE_III_AR"/>
    <property type="match status" value="1"/>
</dbReference>
<dbReference type="GO" id="GO:0008784">
    <property type="term" value="F:alanine racemase activity"/>
    <property type="evidence" value="ECO:0007669"/>
    <property type="project" value="UniProtKB-EC"/>
</dbReference>
<keyword evidence="7" id="KW-1185">Reference proteome</keyword>
<dbReference type="RefSeq" id="WP_413778584.1">
    <property type="nucleotide sequence ID" value="NZ_JAUOZS010000001.1"/>
</dbReference>
<dbReference type="EMBL" id="JAUOZS010000001">
    <property type="protein sequence ID" value="MDT8900022.1"/>
    <property type="molecule type" value="Genomic_DNA"/>
</dbReference>
<feature type="modified residue" description="N6-(pyridoxal phosphate)lysine" evidence="4">
    <location>
        <position position="35"/>
    </location>
</feature>
<comment type="function">
    <text evidence="4">Catalyzes the interconversion of L-alanine and D-alanine. May also act on other amino acids.</text>
</comment>
<feature type="domain" description="Alanine racemase C-terminal" evidence="5">
    <location>
        <begin position="240"/>
        <end position="368"/>
    </location>
</feature>
<evidence type="ECO:0000256" key="1">
    <source>
        <dbReference type="ARBA" id="ARBA00001933"/>
    </source>
</evidence>
<reference evidence="6 7" key="1">
    <citation type="submission" date="2023-07" db="EMBL/GenBank/DDBJ databases">
        <title>The novel representative of Negativicutes class, Anaeroselena agilis gen. nov. sp. nov.</title>
        <authorList>
            <person name="Prokofeva M.I."/>
            <person name="Elcheninov A.G."/>
            <person name="Klyukina A."/>
            <person name="Kublanov I.V."/>
            <person name="Frolov E.N."/>
            <person name="Podosokorskaya O.A."/>
        </authorList>
    </citation>
    <scope>NUCLEOTIDE SEQUENCE [LARGE SCALE GENOMIC DNA]</scope>
    <source>
        <strain evidence="6 7">4137-cl</strain>
    </source>
</reference>
<comment type="cofactor">
    <cofactor evidence="1 4">
        <name>pyridoxal 5'-phosphate</name>
        <dbReference type="ChEBI" id="CHEBI:597326"/>
    </cofactor>
</comment>
<protein>
    <recommendedName>
        <fullName evidence="4">Alanine racemase</fullName>
        <ecNumber evidence="4">5.1.1.1</ecNumber>
    </recommendedName>
</protein>
<dbReference type="SMART" id="SM01005">
    <property type="entry name" value="Ala_racemase_C"/>
    <property type="match status" value="1"/>
</dbReference>
<dbReference type="EC" id="5.1.1.1" evidence="4"/>
<comment type="similarity">
    <text evidence="4">Belongs to the alanine racemase family.</text>
</comment>
<dbReference type="InterPro" id="IPR011079">
    <property type="entry name" value="Ala_racemase_C"/>
</dbReference>
<comment type="caution">
    <text evidence="6">The sequence shown here is derived from an EMBL/GenBank/DDBJ whole genome shotgun (WGS) entry which is preliminary data.</text>
</comment>
<dbReference type="InterPro" id="IPR029066">
    <property type="entry name" value="PLP-binding_barrel"/>
</dbReference>
<dbReference type="SUPFAM" id="SSF50621">
    <property type="entry name" value="Alanine racemase C-terminal domain-like"/>
    <property type="match status" value="1"/>
</dbReference>
<evidence type="ECO:0000313" key="7">
    <source>
        <dbReference type="Proteomes" id="UP001254848"/>
    </source>
</evidence>